<feature type="domain" description="EamA" evidence="7">
    <location>
        <begin position="18"/>
        <end position="152"/>
    </location>
</feature>
<evidence type="ECO:0000256" key="1">
    <source>
        <dbReference type="ARBA" id="ARBA00004141"/>
    </source>
</evidence>
<dbReference type="SUPFAM" id="SSF103481">
    <property type="entry name" value="Multidrug resistance efflux transporter EmrE"/>
    <property type="match status" value="2"/>
</dbReference>
<evidence type="ECO:0000256" key="2">
    <source>
        <dbReference type="ARBA" id="ARBA00007362"/>
    </source>
</evidence>
<dbReference type="PANTHER" id="PTHR32322">
    <property type="entry name" value="INNER MEMBRANE TRANSPORTER"/>
    <property type="match status" value="1"/>
</dbReference>
<dbReference type="Pfam" id="PF00892">
    <property type="entry name" value="EamA"/>
    <property type="match status" value="2"/>
</dbReference>
<dbReference type="InterPro" id="IPR037185">
    <property type="entry name" value="EmrE-like"/>
</dbReference>
<keyword evidence="3 6" id="KW-0812">Transmembrane</keyword>
<evidence type="ECO:0000259" key="7">
    <source>
        <dbReference type="Pfam" id="PF00892"/>
    </source>
</evidence>
<evidence type="ECO:0000256" key="3">
    <source>
        <dbReference type="ARBA" id="ARBA00022692"/>
    </source>
</evidence>
<gene>
    <name evidence="8" type="ORF">Lqui_0396</name>
</gene>
<dbReference type="OrthoDB" id="5652448at2"/>
<evidence type="ECO:0000256" key="4">
    <source>
        <dbReference type="ARBA" id="ARBA00022989"/>
    </source>
</evidence>
<comment type="similarity">
    <text evidence="2">Belongs to the EamA transporter family.</text>
</comment>
<feature type="transmembrane region" description="Helical" evidence="6">
    <location>
        <begin position="80"/>
        <end position="99"/>
    </location>
</feature>
<sequence>MRSSILRFASFNFTSRQAGIFYTLLSGLLFGLLGYFGMSLINAQLSVYNAQFWRFLISAICLSLMLLPSLSKTSIAKIELFKLFLCGSFFYSSCAIFYFQASKHIGSGLAMIIFYTYPVMVMITNKMVFHISISKIYYPVVLMIACGLILLTNGSINKNLNLSGILFSLIAAFLYALYILCGKKSPVPPLPASLMLCLGCLPTCFLAAWLDQSFSVPNGFHNWINLLGLSILCTALPIMCLLKGLQYLNTVQASILSVLEPIFVLLFGVLLLGEQINLIQMAGVIVLLCGAFLSLLF</sequence>
<reference evidence="8 9" key="1">
    <citation type="submission" date="2015-11" db="EMBL/GenBank/DDBJ databases">
        <title>Genomic analysis of 38 Legionella species identifies large and diverse effector repertoires.</title>
        <authorList>
            <person name="Burstein D."/>
            <person name="Amaro F."/>
            <person name="Zusman T."/>
            <person name="Lifshitz Z."/>
            <person name="Cohen O."/>
            <person name="Gilbert J.A."/>
            <person name="Pupko T."/>
            <person name="Shuman H.A."/>
            <person name="Segal G."/>
        </authorList>
    </citation>
    <scope>NUCLEOTIDE SEQUENCE [LARGE SCALE GENOMIC DNA]</scope>
    <source>
        <strain evidence="8 9">CDC#1442-AUS-E</strain>
    </source>
</reference>
<evidence type="ECO:0000256" key="5">
    <source>
        <dbReference type="ARBA" id="ARBA00023136"/>
    </source>
</evidence>
<feature type="transmembrane region" description="Helical" evidence="6">
    <location>
        <begin position="192"/>
        <end position="210"/>
    </location>
</feature>
<organism evidence="8 9">
    <name type="scientific">Legionella quinlivanii</name>
    <dbReference type="NCBI Taxonomy" id="45073"/>
    <lineage>
        <taxon>Bacteria</taxon>
        <taxon>Pseudomonadati</taxon>
        <taxon>Pseudomonadota</taxon>
        <taxon>Gammaproteobacteria</taxon>
        <taxon>Legionellales</taxon>
        <taxon>Legionellaceae</taxon>
        <taxon>Legionella</taxon>
    </lineage>
</organism>
<dbReference type="InterPro" id="IPR000620">
    <property type="entry name" value="EamA_dom"/>
</dbReference>
<feature type="transmembrane region" description="Helical" evidence="6">
    <location>
        <begin position="222"/>
        <end position="242"/>
    </location>
</feature>
<feature type="transmembrane region" description="Helical" evidence="6">
    <location>
        <begin position="254"/>
        <end position="272"/>
    </location>
</feature>
<feature type="transmembrane region" description="Helical" evidence="6">
    <location>
        <begin position="278"/>
        <end position="296"/>
    </location>
</feature>
<dbReference type="STRING" id="45073.Lqui_0396"/>
<evidence type="ECO:0000256" key="6">
    <source>
        <dbReference type="SAM" id="Phobius"/>
    </source>
</evidence>
<keyword evidence="9" id="KW-1185">Reference proteome</keyword>
<dbReference type="Proteomes" id="UP000054618">
    <property type="component" value="Unassembled WGS sequence"/>
</dbReference>
<feature type="transmembrane region" description="Helical" evidence="6">
    <location>
        <begin position="162"/>
        <end position="180"/>
    </location>
</feature>
<name>A0A0W0Y4B6_9GAMM</name>
<dbReference type="Gene3D" id="1.10.3730.20">
    <property type="match status" value="1"/>
</dbReference>
<dbReference type="GO" id="GO:0016020">
    <property type="term" value="C:membrane"/>
    <property type="evidence" value="ECO:0007669"/>
    <property type="project" value="UniProtKB-SubCell"/>
</dbReference>
<feature type="transmembrane region" description="Helical" evidence="6">
    <location>
        <begin position="20"/>
        <end position="38"/>
    </location>
</feature>
<comment type="caution">
    <text evidence="8">The sequence shown here is derived from an EMBL/GenBank/DDBJ whole genome shotgun (WGS) entry which is preliminary data.</text>
</comment>
<dbReference type="InterPro" id="IPR050638">
    <property type="entry name" value="AA-Vitamin_Transporters"/>
</dbReference>
<protein>
    <submittedName>
        <fullName evidence="8">Integral membrane protein</fullName>
    </submittedName>
</protein>
<keyword evidence="4 6" id="KW-1133">Transmembrane helix</keyword>
<dbReference type="PATRIC" id="fig|45073.5.peg.423"/>
<dbReference type="RefSeq" id="WP_058506521.1">
    <property type="nucleotide sequence ID" value="NZ_CAAAIK010000002.1"/>
</dbReference>
<feature type="transmembrane region" description="Helical" evidence="6">
    <location>
        <begin position="50"/>
        <end position="68"/>
    </location>
</feature>
<accession>A0A0W0Y4B6</accession>
<keyword evidence="5 6" id="KW-0472">Membrane</keyword>
<dbReference type="PANTHER" id="PTHR32322:SF2">
    <property type="entry name" value="EAMA DOMAIN-CONTAINING PROTEIN"/>
    <property type="match status" value="1"/>
</dbReference>
<dbReference type="AlphaFoldDB" id="A0A0W0Y4B6"/>
<evidence type="ECO:0000313" key="8">
    <source>
        <dbReference type="EMBL" id="KTD51552.1"/>
    </source>
</evidence>
<evidence type="ECO:0000313" key="9">
    <source>
        <dbReference type="Proteomes" id="UP000054618"/>
    </source>
</evidence>
<feature type="transmembrane region" description="Helical" evidence="6">
    <location>
        <begin position="105"/>
        <end position="124"/>
    </location>
</feature>
<feature type="domain" description="EamA" evidence="7">
    <location>
        <begin position="163"/>
        <end position="295"/>
    </location>
</feature>
<feature type="transmembrane region" description="Helical" evidence="6">
    <location>
        <begin position="136"/>
        <end position="156"/>
    </location>
</feature>
<proteinExistence type="inferred from homology"/>
<dbReference type="EMBL" id="LNYS01000006">
    <property type="protein sequence ID" value="KTD51552.1"/>
    <property type="molecule type" value="Genomic_DNA"/>
</dbReference>
<comment type="subcellular location">
    <subcellularLocation>
        <location evidence="1">Membrane</location>
        <topology evidence="1">Multi-pass membrane protein</topology>
    </subcellularLocation>
</comment>